<proteinExistence type="predicted"/>
<dbReference type="AlphaFoldDB" id="A0AAE3NCJ9"/>
<reference evidence="3" key="1">
    <citation type="submission" date="2023-01" db="EMBL/GenBank/DDBJ databases">
        <title>Xenophilus mangrovi sp. nov., isolated from soil of Mangrove nature reserve.</title>
        <authorList>
            <person name="Xu S."/>
            <person name="Liu Z."/>
            <person name="Xu Y."/>
        </authorList>
    </citation>
    <scope>NUCLEOTIDE SEQUENCE</scope>
    <source>
        <strain evidence="3">YW8</strain>
    </source>
</reference>
<sequence>MAARPAASTAPLRLSGIDALKAIACTCIVWHHLVFYGLMADVARPLAPALLDAFQTHGRVAVHVFLAIGGFLAAGSVASIPFARAADPLRLIARRYLRLAAPYLVALGVSVLAASLVRAVLQDDEVVPASPQPLQLLAHGLLLQDLLDVPGLSAGVWYVAIDFQLYALTVLVFALAAWLQLRWRADAQRLTQALVVAGAALSMLVFNLDPAYDETALYFFGSYGLGLMAWWAGRSRHAGAWLLLMVGLGATALAFEWRDRLAAAWITALLIVALQRSASLSAIEPPAAVRQLGRISYSVFLVHFPVCLLVAAATHALWPQDAWFNALGMVAAFALSVLAGALLHRGTESRPPGLPGVLALLGLLLLFGVWL</sequence>
<dbReference type="PANTHER" id="PTHR11161:SF0">
    <property type="entry name" value="O-ACYLTRANSFERASE LIKE PROTEIN"/>
    <property type="match status" value="1"/>
</dbReference>
<feature type="transmembrane region" description="Helical" evidence="1">
    <location>
        <begin position="156"/>
        <end position="178"/>
    </location>
</feature>
<dbReference type="InterPro" id="IPR002656">
    <property type="entry name" value="Acyl_transf_3_dom"/>
</dbReference>
<name>A0AAE3NCJ9_9BURK</name>
<dbReference type="EMBL" id="JAQIPB010000010">
    <property type="protein sequence ID" value="MDA7418599.1"/>
    <property type="molecule type" value="Genomic_DNA"/>
</dbReference>
<keyword evidence="3" id="KW-0808">Transferase</keyword>
<comment type="caution">
    <text evidence="3">The sequence shown here is derived from an EMBL/GenBank/DDBJ whole genome shotgun (WGS) entry which is preliminary data.</text>
</comment>
<feature type="transmembrane region" description="Helical" evidence="1">
    <location>
        <begin position="190"/>
        <end position="209"/>
    </location>
</feature>
<organism evidence="3 4">
    <name type="scientific">Xenophilus arseniciresistens</name>
    <dbReference type="NCBI Taxonomy" id="1283306"/>
    <lineage>
        <taxon>Bacteria</taxon>
        <taxon>Pseudomonadati</taxon>
        <taxon>Pseudomonadota</taxon>
        <taxon>Betaproteobacteria</taxon>
        <taxon>Burkholderiales</taxon>
        <taxon>Comamonadaceae</taxon>
        <taxon>Xenophilus</taxon>
    </lineage>
</organism>
<evidence type="ECO:0000256" key="1">
    <source>
        <dbReference type="SAM" id="Phobius"/>
    </source>
</evidence>
<feature type="transmembrane region" description="Helical" evidence="1">
    <location>
        <begin position="103"/>
        <end position="121"/>
    </location>
</feature>
<dbReference type="GO" id="GO:0016747">
    <property type="term" value="F:acyltransferase activity, transferring groups other than amino-acyl groups"/>
    <property type="evidence" value="ECO:0007669"/>
    <property type="project" value="InterPro"/>
</dbReference>
<feature type="transmembrane region" description="Helical" evidence="1">
    <location>
        <begin position="295"/>
        <end position="317"/>
    </location>
</feature>
<keyword evidence="1" id="KW-0812">Transmembrane</keyword>
<evidence type="ECO:0000313" key="3">
    <source>
        <dbReference type="EMBL" id="MDA7418599.1"/>
    </source>
</evidence>
<feature type="transmembrane region" description="Helical" evidence="1">
    <location>
        <begin position="215"/>
        <end position="233"/>
    </location>
</feature>
<evidence type="ECO:0000259" key="2">
    <source>
        <dbReference type="Pfam" id="PF01757"/>
    </source>
</evidence>
<feature type="transmembrane region" description="Helical" evidence="1">
    <location>
        <begin position="20"/>
        <end position="40"/>
    </location>
</feature>
<keyword evidence="3" id="KW-0012">Acyltransferase</keyword>
<keyword evidence="4" id="KW-1185">Reference proteome</keyword>
<keyword evidence="1" id="KW-0472">Membrane</keyword>
<feature type="transmembrane region" description="Helical" evidence="1">
    <location>
        <begin position="323"/>
        <end position="342"/>
    </location>
</feature>
<dbReference type="Pfam" id="PF01757">
    <property type="entry name" value="Acyl_transf_3"/>
    <property type="match status" value="1"/>
</dbReference>
<dbReference type="RefSeq" id="WP_271429807.1">
    <property type="nucleotide sequence ID" value="NZ_JAQIPB010000010.1"/>
</dbReference>
<dbReference type="PANTHER" id="PTHR11161">
    <property type="entry name" value="O-ACYLTRANSFERASE"/>
    <property type="match status" value="1"/>
</dbReference>
<feature type="transmembrane region" description="Helical" evidence="1">
    <location>
        <begin position="240"/>
        <end position="257"/>
    </location>
</feature>
<feature type="transmembrane region" description="Helical" evidence="1">
    <location>
        <begin position="354"/>
        <end position="370"/>
    </location>
</feature>
<dbReference type="InterPro" id="IPR052728">
    <property type="entry name" value="O2_lipid_transport_reg"/>
</dbReference>
<feature type="transmembrane region" description="Helical" evidence="1">
    <location>
        <begin position="60"/>
        <end position="82"/>
    </location>
</feature>
<keyword evidence="1" id="KW-1133">Transmembrane helix</keyword>
<feature type="domain" description="Acyltransferase 3" evidence="2">
    <location>
        <begin position="15"/>
        <end position="340"/>
    </location>
</feature>
<evidence type="ECO:0000313" key="4">
    <source>
        <dbReference type="Proteomes" id="UP001212602"/>
    </source>
</evidence>
<feature type="transmembrane region" description="Helical" evidence="1">
    <location>
        <begin position="263"/>
        <end position="283"/>
    </location>
</feature>
<dbReference type="Proteomes" id="UP001212602">
    <property type="component" value="Unassembled WGS sequence"/>
</dbReference>
<accession>A0AAE3NCJ9</accession>
<protein>
    <submittedName>
        <fullName evidence="3">Acyltransferase</fullName>
    </submittedName>
</protein>
<gene>
    <name evidence="3" type="ORF">PGB34_19690</name>
</gene>